<name>A0A2U1J120_SMIAN</name>
<organism evidence="1 2">
    <name type="scientific">Smittium angustum</name>
    <dbReference type="NCBI Taxonomy" id="133377"/>
    <lineage>
        <taxon>Eukaryota</taxon>
        <taxon>Fungi</taxon>
        <taxon>Fungi incertae sedis</taxon>
        <taxon>Zoopagomycota</taxon>
        <taxon>Kickxellomycotina</taxon>
        <taxon>Harpellomycetes</taxon>
        <taxon>Harpellales</taxon>
        <taxon>Legeriomycetaceae</taxon>
        <taxon>Smittium</taxon>
    </lineage>
</organism>
<keyword evidence="2" id="KW-1185">Reference proteome</keyword>
<protein>
    <submittedName>
        <fullName evidence="1">Uncharacterized protein</fullName>
    </submittedName>
</protein>
<dbReference type="AlphaFoldDB" id="A0A2U1J120"/>
<reference evidence="1 2" key="1">
    <citation type="journal article" date="2018" name="MBio">
        <title>Comparative Genomics Reveals the Core Gene Toolbox for the Fungus-Insect Symbiosis.</title>
        <authorList>
            <person name="Wang Y."/>
            <person name="Stata M."/>
            <person name="Wang W."/>
            <person name="Stajich J.E."/>
            <person name="White M.M."/>
            <person name="Moncalvo J.M."/>
        </authorList>
    </citation>
    <scope>NUCLEOTIDE SEQUENCE [LARGE SCALE GENOMIC DNA]</scope>
    <source>
        <strain evidence="1 2">AUS-126-30</strain>
    </source>
</reference>
<evidence type="ECO:0000313" key="2">
    <source>
        <dbReference type="Proteomes" id="UP000245591"/>
    </source>
</evidence>
<dbReference type="Proteomes" id="UP000245591">
    <property type="component" value="Unassembled WGS sequence"/>
</dbReference>
<proteinExistence type="predicted"/>
<sequence>MSVQWENLDEICKENLLVAISKVADAESDGYVSGLFFALSEFTGLYILNGHFITFGVRQTDRNKNKLGVMIQVVMDESKTLAVCCKKNVDLDIDIEAFSKYMQDGNFPNGLLMYPKETIQFTLDLSLKNAHVIQKRTLNNFTDYRDIFDIIYMVRNFEQEENGNKEKHSENEAT</sequence>
<evidence type="ECO:0000313" key="1">
    <source>
        <dbReference type="EMBL" id="PVZ98727.1"/>
    </source>
</evidence>
<accession>A0A2U1J120</accession>
<gene>
    <name evidence="1" type="ORF">BB558_005271</name>
</gene>
<dbReference type="EMBL" id="MBFU01000516">
    <property type="protein sequence ID" value="PVZ98727.1"/>
    <property type="molecule type" value="Genomic_DNA"/>
</dbReference>
<comment type="caution">
    <text evidence="1">The sequence shown here is derived from an EMBL/GenBank/DDBJ whole genome shotgun (WGS) entry which is preliminary data.</text>
</comment>